<name>A0A9D9GRX2_9PROT</name>
<organism evidence="1 2">
    <name type="scientific">Candidatus Enterousia avistercoris</name>
    <dbReference type="NCBI Taxonomy" id="2840788"/>
    <lineage>
        <taxon>Bacteria</taxon>
        <taxon>Pseudomonadati</taxon>
        <taxon>Pseudomonadota</taxon>
        <taxon>Alphaproteobacteria</taxon>
        <taxon>Candidatus Enterousia</taxon>
    </lineage>
</organism>
<protein>
    <submittedName>
        <fullName evidence="1">Uncharacterized protein</fullName>
    </submittedName>
</protein>
<reference evidence="1" key="2">
    <citation type="journal article" date="2021" name="PeerJ">
        <title>Extensive microbial diversity within the chicken gut microbiome revealed by metagenomics and culture.</title>
        <authorList>
            <person name="Gilroy R."/>
            <person name="Ravi A."/>
            <person name="Getino M."/>
            <person name="Pursley I."/>
            <person name="Horton D.L."/>
            <person name="Alikhan N.F."/>
            <person name="Baker D."/>
            <person name="Gharbi K."/>
            <person name="Hall N."/>
            <person name="Watson M."/>
            <person name="Adriaenssens E.M."/>
            <person name="Foster-Nyarko E."/>
            <person name="Jarju S."/>
            <person name="Secka A."/>
            <person name="Antonio M."/>
            <person name="Oren A."/>
            <person name="Chaudhuri R.R."/>
            <person name="La Ragione R."/>
            <person name="Hildebrand F."/>
            <person name="Pallen M.J."/>
        </authorList>
    </citation>
    <scope>NUCLEOTIDE SEQUENCE</scope>
    <source>
        <strain evidence="1">8207</strain>
    </source>
</reference>
<evidence type="ECO:0000313" key="1">
    <source>
        <dbReference type="EMBL" id="MBO8425000.1"/>
    </source>
</evidence>
<comment type="caution">
    <text evidence="1">The sequence shown here is derived from an EMBL/GenBank/DDBJ whole genome shotgun (WGS) entry which is preliminary data.</text>
</comment>
<gene>
    <name evidence="1" type="ORF">IAC69_00785</name>
</gene>
<reference evidence="1" key="1">
    <citation type="submission" date="2020-10" db="EMBL/GenBank/DDBJ databases">
        <authorList>
            <person name="Gilroy R."/>
        </authorList>
    </citation>
    <scope>NUCLEOTIDE SEQUENCE</scope>
    <source>
        <strain evidence="1">8207</strain>
    </source>
</reference>
<proteinExistence type="predicted"/>
<dbReference type="EMBL" id="JADINC010000016">
    <property type="protein sequence ID" value="MBO8425000.1"/>
    <property type="molecule type" value="Genomic_DNA"/>
</dbReference>
<dbReference type="Proteomes" id="UP000823630">
    <property type="component" value="Unassembled WGS sequence"/>
</dbReference>
<accession>A0A9D9GRX2</accession>
<evidence type="ECO:0000313" key="2">
    <source>
        <dbReference type="Proteomes" id="UP000823630"/>
    </source>
</evidence>
<dbReference type="AlphaFoldDB" id="A0A9D9GRX2"/>
<sequence>MKKTLPYKIKRIIPALGLAGAAAMMPACDKSDEPTPPAPTREIELYFANNYYDNIANMITIGVFEPSQMLIDYANNPEIKTIYLVPQGQEWHLMFSNSITALRHKLLGPLLEYSPKIRGRGSFNFLSGEPSEVPEDSLWFVQNGWTIDSFVSKDVLRSKQR</sequence>